<dbReference type="SFLD" id="SFLDG01084">
    <property type="entry name" value="Uncharacterised_Radical_SAM_Su"/>
    <property type="match status" value="1"/>
</dbReference>
<reference evidence="5" key="1">
    <citation type="journal article" date="2014" name="Front. Microbiol.">
        <title>High frequency of phylogenetically diverse reductive dehalogenase-homologous genes in deep subseafloor sedimentary metagenomes.</title>
        <authorList>
            <person name="Kawai M."/>
            <person name="Futagami T."/>
            <person name="Toyoda A."/>
            <person name="Takaki Y."/>
            <person name="Nishi S."/>
            <person name="Hori S."/>
            <person name="Arai W."/>
            <person name="Tsubouchi T."/>
            <person name="Morono Y."/>
            <person name="Uchiyama I."/>
            <person name="Ito T."/>
            <person name="Fujiyama A."/>
            <person name="Inagaki F."/>
            <person name="Takami H."/>
        </authorList>
    </citation>
    <scope>NUCLEOTIDE SEQUENCE</scope>
    <source>
        <strain evidence="5">Expedition CK06-06</strain>
    </source>
</reference>
<dbReference type="PANTHER" id="PTHR43432:SF5">
    <property type="entry name" value="ELP3_MIAA_NIFB-LIKE RADICAL SAM CORE DOMAIN-CONTAINING PROTEIN"/>
    <property type="match status" value="1"/>
</dbReference>
<feature type="non-terminal residue" evidence="5">
    <location>
        <position position="1"/>
    </location>
</feature>
<dbReference type="SUPFAM" id="SSF102114">
    <property type="entry name" value="Radical SAM enzymes"/>
    <property type="match status" value="1"/>
</dbReference>
<dbReference type="GO" id="GO:0003824">
    <property type="term" value="F:catalytic activity"/>
    <property type="evidence" value="ECO:0007669"/>
    <property type="project" value="InterPro"/>
</dbReference>
<dbReference type="SMART" id="SM00729">
    <property type="entry name" value="Elp3"/>
    <property type="match status" value="1"/>
</dbReference>
<dbReference type="Pfam" id="PF04055">
    <property type="entry name" value="Radical_SAM"/>
    <property type="match status" value="1"/>
</dbReference>
<dbReference type="PANTHER" id="PTHR43432">
    <property type="entry name" value="SLR0285 PROTEIN"/>
    <property type="match status" value="1"/>
</dbReference>
<accession>X1D3B8</accession>
<name>X1D3B8_9ZZZZ</name>
<evidence type="ECO:0000256" key="1">
    <source>
        <dbReference type="ARBA" id="ARBA00022723"/>
    </source>
</evidence>
<dbReference type="SFLD" id="SFLDS00029">
    <property type="entry name" value="Radical_SAM"/>
    <property type="match status" value="1"/>
</dbReference>
<dbReference type="EMBL" id="BART01031462">
    <property type="protein sequence ID" value="GAH14682.1"/>
    <property type="molecule type" value="Genomic_DNA"/>
</dbReference>
<protein>
    <recommendedName>
        <fullName evidence="4">Elp3/MiaA/NifB-like radical SAM core domain-containing protein</fullName>
    </recommendedName>
</protein>
<evidence type="ECO:0000256" key="2">
    <source>
        <dbReference type="ARBA" id="ARBA00023004"/>
    </source>
</evidence>
<dbReference type="GO" id="GO:0051536">
    <property type="term" value="F:iron-sulfur cluster binding"/>
    <property type="evidence" value="ECO:0007669"/>
    <property type="project" value="UniProtKB-KW"/>
</dbReference>
<feature type="domain" description="Elp3/MiaA/NifB-like radical SAM core" evidence="4">
    <location>
        <begin position="17"/>
        <end position="248"/>
    </location>
</feature>
<keyword evidence="1" id="KW-0479">Metal-binding</keyword>
<evidence type="ECO:0000259" key="4">
    <source>
        <dbReference type="SMART" id="SM00729"/>
    </source>
</evidence>
<dbReference type="InterPro" id="IPR058240">
    <property type="entry name" value="rSAM_sf"/>
</dbReference>
<dbReference type="InterPro" id="IPR040086">
    <property type="entry name" value="MJ0683-like"/>
</dbReference>
<evidence type="ECO:0000313" key="5">
    <source>
        <dbReference type="EMBL" id="GAH14682.1"/>
    </source>
</evidence>
<organism evidence="5">
    <name type="scientific">marine sediment metagenome</name>
    <dbReference type="NCBI Taxonomy" id="412755"/>
    <lineage>
        <taxon>unclassified sequences</taxon>
        <taxon>metagenomes</taxon>
        <taxon>ecological metagenomes</taxon>
    </lineage>
</organism>
<proteinExistence type="predicted"/>
<dbReference type="AlphaFoldDB" id="X1D3B8"/>
<keyword evidence="3" id="KW-0411">Iron-sulfur</keyword>
<dbReference type="InterPro" id="IPR007197">
    <property type="entry name" value="rSAM"/>
</dbReference>
<gene>
    <name evidence="5" type="ORF">S01H4_54646</name>
</gene>
<dbReference type="CDD" id="cd01335">
    <property type="entry name" value="Radical_SAM"/>
    <property type="match status" value="1"/>
</dbReference>
<comment type="caution">
    <text evidence="5">The sequence shown here is derived from an EMBL/GenBank/DDBJ whole genome shotgun (WGS) entry which is preliminary data.</text>
</comment>
<dbReference type="InterPro" id="IPR006638">
    <property type="entry name" value="Elp3/MiaA/NifB-like_rSAM"/>
</dbReference>
<feature type="non-terminal residue" evidence="5">
    <location>
        <position position="255"/>
    </location>
</feature>
<dbReference type="GO" id="GO:0046872">
    <property type="term" value="F:metal ion binding"/>
    <property type="evidence" value="ECO:0007669"/>
    <property type="project" value="UniProtKB-KW"/>
</dbReference>
<evidence type="ECO:0000256" key="3">
    <source>
        <dbReference type="ARBA" id="ARBA00023014"/>
    </source>
</evidence>
<keyword evidence="2" id="KW-0408">Iron</keyword>
<sequence>AKSILRKYKKIESWFLTNYSMNLYRGCEHNCFYCDGRHEKYQINGNFGEEVIVKTNAIEILNKELDPKRKRKTMKKGFIGLGGGVGDSYQPVEKKYKLCQKSLKLFHKYRFPVHILTKSTLIKRDIDLIKEINNQKRAIVSFSFSSTNDDISYVFEPGVPPPSERLETIKLFKKEGVFCGMYLMPVIPFITDTSSIIDESIRDARKAGIDFVIFGTLTLKEGRQKEYFLKMIKNKHPDLIPKYNSIYQNNFYGSA</sequence>
<dbReference type="Gene3D" id="3.80.30.30">
    <property type="match status" value="1"/>
</dbReference>